<dbReference type="InterPro" id="IPR042088">
    <property type="entry name" value="OligoPept_F_C"/>
</dbReference>
<dbReference type="InterPro" id="IPR001567">
    <property type="entry name" value="Pept_M3A_M3B_dom"/>
</dbReference>
<name>E3CZE8_9BACT</name>
<comment type="similarity">
    <text evidence="6">Belongs to the peptidase M3B family.</text>
</comment>
<dbReference type="Gene3D" id="1.10.287.830">
    <property type="entry name" value="putative peptidase helix hairpin domain like"/>
    <property type="match status" value="1"/>
</dbReference>
<evidence type="ECO:0000256" key="1">
    <source>
        <dbReference type="ARBA" id="ARBA00022670"/>
    </source>
</evidence>
<protein>
    <recommendedName>
        <fullName evidence="6">Oligopeptidase F</fullName>
        <ecNumber evidence="6">3.4.24.-</ecNumber>
    </recommendedName>
</protein>
<gene>
    <name evidence="10" type="ORF">Apau_2235</name>
</gene>
<dbReference type="CDD" id="cd09608">
    <property type="entry name" value="M3B_PepF"/>
    <property type="match status" value="1"/>
</dbReference>
<proteinExistence type="inferred from homology"/>
<evidence type="ECO:0000256" key="6">
    <source>
        <dbReference type="RuleBase" id="RU368091"/>
    </source>
</evidence>
<keyword evidence="4 6" id="KW-0862">Zinc</keyword>
<dbReference type="EC" id="3.4.24.-" evidence="6"/>
<keyword evidence="1 6" id="KW-0645">Protease</keyword>
<dbReference type="Pfam" id="PF01432">
    <property type="entry name" value="Peptidase_M3"/>
    <property type="match status" value="1"/>
</dbReference>
<dbReference type="Pfam" id="PF08439">
    <property type="entry name" value="Peptidase_M3_N"/>
    <property type="match status" value="1"/>
</dbReference>
<keyword evidence="11" id="KW-1185">Reference proteome</keyword>
<accession>E3CZE8</accession>
<dbReference type="Gene3D" id="1.10.1370.20">
    <property type="entry name" value="Oligoendopeptidase f, C-terminal domain"/>
    <property type="match status" value="1"/>
</dbReference>
<evidence type="ECO:0000313" key="10">
    <source>
        <dbReference type="EMBL" id="EFQ24645.1"/>
    </source>
</evidence>
<feature type="chain" id="PRO_5003167264" description="Oligopeptidase F" evidence="7">
    <location>
        <begin position="27"/>
        <end position="626"/>
    </location>
</feature>
<dbReference type="Gene3D" id="1.20.140.70">
    <property type="entry name" value="Oligopeptidase f, N-terminal domain"/>
    <property type="match status" value="1"/>
</dbReference>
<feature type="domain" description="Oligopeptidase F N-terminal" evidence="9">
    <location>
        <begin position="140"/>
        <end position="209"/>
    </location>
</feature>
<dbReference type="GO" id="GO:0006518">
    <property type="term" value="P:peptide metabolic process"/>
    <property type="evidence" value="ECO:0007669"/>
    <property type="project" value="TreeGrafter"/>
</dbReference>
<dbReference type="NCBIfam" id="TIGR00181">
    <property type="entry name" value="pepF"/>
    <property type="match status" value="1"/>
</dbReference>
<evidence type="ECO:0000256" key="3">
    <source>
        <dbReference type="ARBA" id="ARBA00022801"/>
    </source>
</evidence>
<evidence type="ECO:0000256" key="5">
    <source>
        <dbReference type="ARBA" id="ARBA00023049"/>
    </source>
</evidence>
<organism evidence="10 11">
    <name type="scientific">Aminomonas paucivorans DSM 12260</name>
    <dbReference type="NCBI Taxonomy" id="584708"/>
    <lineage>
        <taxon>Bacteria</taxon>
        <taxon>Thermotogati</taxon>
        <taxon>Synergistota</taxon>
        <taxon>Synergistia</taxon>
        <taxon>Synergistales</taxon>
        <taxon>Synergistaceae</taxon>
        <taxon>Aminomonas</taxon>
    </lineage>
</organism>
<dbReference type="EMBL" id="CM001022">
    <property type="protein sequence ID" value="EFQ24645.1"/>
    <property type="molecule type" value="Genomic_DNA"/>
</dbReference>
<feature type="signal peptide" evidence="7">
    <location>
        <begin position="1"/>
        <end position="26"/>
    </location>
</feature>
<dbReference type="InterPro" id="IPR045090">
    <property type="entry name" value="Pept_M3A_M3B"/>
</dbReference>
<keyword evidence="5 6" id="KW-0482">Metalloprotease</keyword>
<evidence type="ECO:0000259" key="8">
    <source>
        <dbReference type="Pfam" id="PF01432"/>
    </source>
</evidence>
<dbReference type="GO" id="GO:0046872">
    <property type="term" value="F:metal ion binding"/>
    <property type="evidence" value="ECO:0007669"/>
    <property type="project" value="UniProtKB-UniRule"/>
</dbReference>
<keyword evidence="2 6" id="KW-0479">Metal-binding</keyword>
<evidence type="ECO:0000256" key="2">
    <source>
        <dbReference type="ARBA" id="ARBA00022723"/>
    </source>
</evidence>
<evidence type="ECO:0000256" key="7">
    <source>
        <dbReference type="SAM" id="SignalP"/>
    </source>
</evidence>
<dbReference type="OrthoDB" id="9766487at2"/>
<evidence type="ECO:0000259" key="9">
    <source>
        <dbReference type="Pfam" id="PF08439"/>
    </source>
</evidence>
<comment type="cofactor">
    <cofactor evidence="6">
        <name>Zn(2+)</name>
        <dbReference type="ChEBI" id="CHEBI:29105"/>
    </cofactor>
    <text evidence="6">Binds 1 zinc ion.</text>
</comment>
<dbReference type="InterPro" id="IPR013647">
    <property type="entry name" value="OligopepF_N_dom"/>
</dbReference>
<dbReference type="PaxDb" id="584708-Apau_2235"/>
<dbReference type="GO" id="GO:0004222">
    <property type="term" value="F:metalloendopeptidase activity"/>
    <property type="evidence" value="ECO:0007669"/>
    <property type="project" value="UniProtKB-UniRule"/>
</dbReference>
<sequence length="626" mass="69918">MRSLVKTLTLAALSLWMAAASQPALASGSVPKRSEIPEPLRWKLEDIYPTDEAWEADYAAAKEALPRMQSFRGTLGRSPRDLLACLVARDDLGIRVGKLVVYATMRSHEDTANPVYQALADRASTLSVQVSEAGSFVVPEILSVPEKTLQDFQTREPGLAPYRFTLSELLRQKAHVLSQPEEALLAGMGEVLQAPEGAFSMLTNADLKFPQITDEKGKTVELSEERYAKFLRSPDRKVREAAFRGLFETYGKLRNTLGATFSGAVKGSAFVARARKYPSSLAAALDGDAIPESVYHNVVDTIEKNLAPLHRYMALRRRILGLAKLAPWDLYVPLVADPDREIPWERAVEQVTAGLTPLGPDYLGDLKAGLSSQWVDVLENQGKRSGAYSWGSYGTHPYILMNYNGTLHDVFTLAHELGHSLHSFYSNRSQPYADAGYTTFVAEVASTTNEALLLDHLLREARDQNTKLFLLNQRLEQIRTTVYRQALFASFERTVHRRVEAGEALTPEDLGKLWHQLNERYYGPDLEVDPLLDGEWSRIPHFYSPFYVFQYATGYAAATSLSRQIQKGGEPARKRYLHMLTRGGSAHPIDLLRDAGVDMATPQPLLDTLRVFEETLDAFEELANQK</sequence>
<dbReference type="Proteomes" id="UP000005096">
    <property type="component" value="Chromosome"/>
</dbReference>
<dbReference type="eggNOG" id="COG1164">
    <property type="taxonomic scope" value="Bacteria"/>
</dbReference>
<dbReference type="RefSeq" id="WP_006301889.1">
    <property type="nucleotide sequence ID" value="NZ_CM001022.1"/>
</dbReference>
<dbReference type="InterPro" id="IPR004438">
    <property type="entry name" value="Peptidase_M3B"/>
</dbReference>
<feature type="domain" description="Peptidase M3A/M3B catalytic" evidence="8">
    <location>
        <begin position="231"/>
        <end position="610"/>
    </location>
</feature>
<dbReference type="PANTHER" id="PTHR11804">
    <property type="entry name" value="PROTEASE M3 THIMET OLIGOPEPTIDASE-RELATED"/>
    <property type="match status" value="1"/>
</dbReference>
<reference evidence="10 11" key="1">
    <citation type="journal article" date="2010" name="Stand. Genomic Sci.">
        <title>Non-contiguous finished genome sequence of Aminomonas paucivorans type strain (GLU-3).</title>
        <authorList>
            <person name="Pitluck S."/>
            <person name="Yasawong M."/>
            <person name="Held B."/>
            <person name="Lapidus A."/>
            <person name="Nolan M."/>
            <person name="Copeland A."/>
            <person name="Lucas S."/>
            <person name="Del Rio T.G."/>
            <person name="Tice H."/>
            <person name="Cheng J.F."/>
            <person name="Chertkov O."/>
            <person name="Goodwin L."/>
            <person name="Tapia R."/>
            <person name="Han C."/>
            <person name="Liolios K."/>
            <person name="Ivanova N."/>
            <person name="Mavromatis K."/>
            <person name="Ovchinnikova G."/>
            <person name="Pati A."/>
            <person name="Chen A."/>
            <person name="Palaniappan K."/>
            <person name="Land M."/>
            <person name="Hauser L."/>
            <person name="Chang Y.J."/>
            <person name="Jeffries C.D."/>
            <person name="Pukall R."/>
            <person name="Spring S."/>
            <person name="Rohde M."/>
            <person name="Sikorski J."/>
            <person name="Goker M."/>
            <person name="Woyke T."/>
            <person name="Bristow J."/>
            <person name="Eisen J.A."/>
            <person name="Markowitz V."/>
            <person name="Hugenholtz P."/>
            <person name="Kyrpides N.C."/>
            <person name="Klenk H.P."/>
        </authorList>
    </citation>
    <scope>NUCLEOTIDE SEQUENCE [LARGE SCALE GENOMIC DNA]</scope>
    <source>
        <strain evidence="10 11">DSM 12260</strain>
    </source>
</reference>
<evidence type="ECO:0000256" key="4">
    <source>
        <dbReference type="ARBA" id="ARBA00022833"/>
    </source>
</evidence>
<dbReference type="SUPFAM" id="SSF55486">
    <property type="entry name" value="Metalloproteases ('zincins'), catalytic domain"/>
    <property type="match status" value="1"/>
</dbReference>
<evidence type="ECO:0000313" key="11">
    <source>
        <dbReference type="Proteomes" id="UP000005096"/>
    </source>
</evidence>
<comment type="function">
    <text evidence="6">Has oligopeptidase activity and degrades a variety of small bioactive peptides.</text>
</comment>
<dbReference type="GO" id="GO:0006508">
    <property type="term" value="P:proteolysis"/>
    <property type="evidence" value="ECO:0007669"/>
    <property type="project" value="UniProtKB-KW"/>
</dbReference>
<keyword evidence="3 6" id="KW-0378">Hydrolase</keyword>
<dbReference type="STRING" id="584708.Apau_2235"/>
<keyword evidence="7" id="KW-0732">Signal</keyword>
<dbReference type="AlphaFoldDB" id="E3CZE8"/>
<dbReference type="PANTHER" id="PTHR11804:SF84">
    <property type="entry name" value="SACCHAROLYSIN"/>
    <property type="match status" value="1"/>
</dbReference>
<dbReference type="HOGENOM" id="CLU_021290_2_0_0"/>